<dbReference type="PANTHER" id="PTHR23308">
    <property type="entry name" value="NUCLEAR INHIBITOR OF PROTEIN PHOSPHATASE-1"/>
    <property type="match status" value="1"/>
</dbReference>
<dbReference type="PROSITE" id="PS50006">
    <property type="entry name" value="FHA_DOMAIN"/>
    <property type="match status" value="1"/>
</dbReference>
<name>A0A6J7CUE9_9ZZZZ</name>
<dbReference type="InterPro" id="IPR008984">
    <property type="entry name" value="SMAD_FHA_dom_sf"/>
</dbReference>
<gene>
    <name evidence="2" type="ORF">UFOPK3402_00273</name>
</gene>
<dbReference type="SUPFAM" id="SSF49879">
    <property type="entry name" value="SMAD/FHA domain"/>
    <property type="match status" value="1"/>
</dbReference>
<proteinExistence type="predicted"/>
<protein>
    <submittedName>
        <fullName evidence="2">Unannotated protein</fullName>
    </submittedName>
</protein>
<dbReference type="AlphaFoldDB" id="A0A6J7CUE9"/>
<dbReference type="Pfam" id="PF00498">
    <property type="entry name" value="FHA"/>
    <property type="match status" value="1"/>
</dbReference>
<dbReference type="EMBL" id="CAFBLS010000020">
    <property type="protein sequence ID" value="CAB4862292.1"/>
    <property type="molecule type" value="Genomic_DNA"/>
</dbReference>
<organism evidence="2">
    <name type="scientific">freshwater metagenome</name>
    <dbReference type="NCBI Taxonomy" id="449393"/>
    <lineage>
        <taxon>unclassified sequences</taxon>
        <taxon>metagenomes</taxon>
        <taxon>ecological metagenomes</taxon>
    </lineage>
</organism>
<sequence length="166" mass="17108">MDDCVTCGEPVDPGDRFCASCGAPVVSDLDHTGAITAIGSTLGAGGSGSLSPIGSGPRDGLSTGSAMLIVLKGPGEGTEFPLAQRADLVSVGRSPDAAVFLDDVTVSRHHADLRHGAEGWSIKDAGSLNGTYVNRKRVEDRQLSGGDEIQIGKFRFIFLVGVEPGR</sequence>
<dbReference type="InterPro" id="IPR050923">
    <property type="entry name" value="Cell_Proc_Reg/RNA_Proc"/>
</dbReference>
<dbReference type="Pfam" id="PF13240">
    <property type="entry name" value="Zn_Ribbon_1"/>
    <property type="match status" value="1"/>
</dbReference>
<evidence type="ECO:0000259" key="1">
    <source>
        <dbReference type="PROSITE" id="PS50006"/>
    </source>
</evidence>
<dbReference type="SMART" id="SM00240">
    <property type="entry name" value="FHA"/>
    <property type="match status" value="1"/>
</dbReference>
<dbReference type="InterPro" id="IPR026870">
    <property type="entry name" value="Zinc_ribbon_dom"/>
</dbReference>
<dbReference type="Gene3D" id="2.60.200.20">
    <property type="match status" value="1"/>
</dbReference>
<dbReference type="InterPro" id="IPR000253">
    <property type="entry name" value="FHA_dom"/>
</dbReference>
<reference evidence="2" key="1">
    <citation type="submission" date="2020-05" db="EMBL/GenBank/DDBJ databases">
        <authorList>
            <person name="Chiriac C."/>
            <person name="Salcher M."/>
            <person name="Ghai R."/>
            <person name="Kavagutti S V."/>
        </authorList>
    </citation>
    <scope>NUCLEOTIDE SEQUENCE</scope>
</reference>
<feature type="domain" description="FHA" evidence="1">
    <location>
        <begin position="89"/>
        <end position="138"/>
    </location>
</feature>
<accession>A0A6J7CUE9</accession>
<evidence type="ECO:0000313" key="2">
    <source>
        <dbReference type="EMBL" id="CAB4862292.1"/>
    </source>
</evidence>